<feature type="coiled-coil region" evidence="9">
    <location>
        <begin position="11"/>
        <end position="80"/>
    </location>
</feature>
<feature type="domain" description="POTRA" evidence="11">
    <location>
        <begin position="151"/>
        <end position="222"/>
    </location>
</feature>
<keyword evidence="3 8" id="KW-0132">Cell division</keyword>
<keyword evidence="6 8" id="KW-0472">Membrane</keyword>
<dbReference type="InterPro" id="IPR026580">
    <property type="entry name" value="DivIB"/>
</dbReference>
<comment type="subcellular location">
    <subcellularLocation>
        <location evidence="8">Cell membrane</location>
        <topology evidence="8">Single-pass type II membrane protein</topology>
    </subcellularLocation>
    <subcellularLocation>
        <location evidence="1">Membrane</location>
    </subcellularLocation>
    <text evidence="8">Localizes to the division septum.</text>
</comment>
<proteinExistence type="inferred from homology"/>
<dbReference type="GO" id="GO:0032153">
    <property type="term" value="C:cell division site"/>
    <property type="evidence" value="ECO:0007669"/>
    <property type="project" value="UniProtKB-UniRule"/>
</dbReference>
<dbReference type="InterPro" id="IPR050487">
    <property type="entry name" value="FtsQ_DivIB"/>
</dbReference>
<evidence type="ECO:0000256" key="2">
    <source>
        <dbReference type="ARBA" id="ARBA00022475"/>
    </source>
</evidence>
<evidence type="ECO:0000256" key="3">
    <source>
        <dbReference type="ARBA" id="ARBA00022618"/>
    </source>
</evidence>
<dbReference type="EMBL" id="JACHHV010000001">
    <property type="protein sequence ID" value="MBB5887218.1"/>
    <property type="molecule type" value="Genomic_DNA"/>
</dbReference>
<evidence type="ECO:0000259" key="11">
    <source>
        <dbReference type="PROSITE" id="PS51779"/>
    </source>
</evidence>
<dbReference type="InterPro" id="IPR034746">
    <property type="entry name" value="POTRA"/>
</dbReference>
<organism evidence="12 13">
    <name type="scientific">Lactovum miscens</name>
    <dbReference type="NCBI Taxonomy" id="190387"/>
    <lineage>
        <taxon>Bacteria</taxon>
        <taxon>Bacillati</taxon>
        <taxon>Bacillota</taxon>
        <taxon>Bacilli</taxon>
        <taxon>Lactobacillales</taxon>
        <taxon>Streptococcaceae</taxon>
        <taxon>Lactovum</taxon>
    </lineage>
</organism>
<dbReference type="Pfam" id="PF08478">
    <property type="entry name" value="POTRA_1"/>
    <property type="match status" value="1"/>
</dbReference>
<dbReference type="Pfam" id="PF03799">
    <property type="entry name" value="FtsQ_DivIB_C"/>
    <property type="match status" value="1"/>
</dbReference>
<dbReference type="GO" id="GO:0043093">
    <property type="term" value="P:FtsZ-dependent cytokinesis"/>
    <property type="evidence" value="ECO:0007669"/>
    <property type="project" value="UniProtKB-UniRule"/>
</dbReference>
<comment type="caution">
    <text evidence="12">The sequence shown here is derived from an EMBL/GenBank/DDBJ whole genome shotgun (WGS) entry which is preliminary data.</text>
</comment>
<evidence type="ECO:0000256" key="8">
    <source>
        <dbReference type="HAMAP-Rule" id="MF_00912"/>
    </source>
</evidence>
<keyword evidence="7 8" id="KW-0131">Cell cycle</keyword>
<dbReference type="PROSITE" id="PS51779">
    <property type="entry name" value="POTRA"/>
    <property type="match status" value="1"/>
</dbReference>
<evidence type="ECO:0000256" key="9">
    <source>
        <dbReference type="SAM" id="Coils"/>
    </source>
</evidence>
<evidence type="ECO:0000256" key="7">
    <source>
        <dbReference type="ARBA" id="ARBA00023306"/>
    </source>
</evidence>
<accession>A0A841C641</accession>
<comment type="similarity">
    <text evidence="8">Belongs to the FtsQ/DivIB family. DivIB subfamily.</text>
</comment>
<dbReference type="RefSeq" id="WP_183538190.1">
    <property type="nucleotide sequence ID" value="NZ_JACHHV010000001.1"/>
</dbReference>
<dbReference type="GO" id="GO:0005886">
    <property type="term" value="C:plasma membrane"/>
    <property type="evidence" value="ECO:0007669"/>
    <property type="project" value="UniProtKB-SubCell"/>
</dbReference>
<keyword evidence="4 8" id="KW-0812">Transmembrane</keyword>
<dbReference type="HAMAP" id="MF_00912">
    <property type="entry name" value="DivIB"/>
    <property type="match status" value="1"/>
</dbReference>
<dbReference type="InterPro" id="IPR005548">
    <property type="entry name" value="Cell_div_FtsQ/DivIB_C"/>
</dbReference>
<reference evidence="12 13" key="1">
    <citation type="submission" date="2020-08" db="EMBL/GenBank/DDBJ databases">
        <title>Genomic Encyclopedia of Type Strains, Phase IV (KMG-IV): sequencing the most valuable type-strain genomes for metagenomic binning, comparative biology and taxonomic classification.</title>
        <authorList>
            <person name="Goeker M."/>
        </authorList>
    </citation>
    <scope>NUCLEOTIDE SEQUENCE [LARGE SCALE GENOMIC DNA]</scope>
    <source>
        <strain evidence="12 13">DSM 14925</strain>
    </source>
</reference>
<evidence type="ECO:0000313" key="12">
    <source>
        <dbReference type="EMBL" id="MBB5887218.1"/>
    </source>
</evidence>
<gene>
    <name evidence="8" type="primary">divIB</name>
    <name evidence="12" type="ORF">HNQ37_000086</name>
</gene>
<evidence type="ECO:0000256" key="10">
    <source>
        <dbReference type="SAM" id="MobiDB-lite"/>
    </source>
</evidence>
<feature type="region of interest" description="Disordered" evidence="10">
    <location>
        <begin position="376"/>
        <end position="398"/>
    </location>
</feature>
<protein>
    <recommendedName>
        <fullName evidence="8">Cell division protein DivIB</fullName>
    </recommendedName>
</protein>
<dbReference type="PANTHER" id="PTHR37820">
    <property type="entry name" value="CELL DIVISION PROTEIN DIVIB"/>
    <property type="match status" value="1"/>
</dbReference>
<evidence type="ECO:0000256" key="4">
    <source>
        <dbReference type="ARBA" id="ARBA00022692"/>
    </source>
</evidence>
<keyword evidence="2 8" id="KW-1003">Cell membrane</keyword>
<sequence>MSEEYKSPWQIEHEKMLVAKESEKRAQAQEERREFLRKLRLTRKSDKTLHSLIQSSNSVRKNKLEEKKELKNTLKLSMKNDASKTSSKYSSKKDSSKAFKNEGTKSGFSHEGFSFDLELDWLIPLLKKASPLLMIFFIAFVISIYSLSPLNKIGAFRVTGNSMVTSAEVASASKLNMRSSIYNIMTHKATIEAKIVNSSARVESANIKLSFPNTITVQVKEFGTIGYVEQKGKAYNILANGTKVDESVITPDKENLNSLVLKDFTDNQVKEFVLAYETLAGSLKTLIRTVTLTPSQTTSDFITLQMSDGNQVKVPLSQMEQKLPYYPSVAKSIVAPQTVDMEVGIFSKDTPSYNTEFADDNPAGLSKSLSASRAASTISSGSSSSGSSSSNTTNVSSN</sequence>
<dbReference type="Gene3D" id="3.40.50.10960">
    <property type="match status" value="1"/>
</dbReference>
<evidence type="ECO:0000256" key="6">
    <source>
        <dbReference type="ARBA" id="ARBA00023136"/>
    </source>
</evidence>
<dbReference type="PANTHER" id="PTHR37820:SF1">
    <property type="entry name" value="CELL DIVISION PROTEIN FTSQ"/>
    <property type="match status" value="1"/>
</dbReference>
<keyword evidence="13" id="KW-1185">Reference proteome</keyword>
<dbReference type="Proteomes" id="UP000562464">
    <property type="component" value="Unassembled WGS sequence"/>
</dbReference>
<evidence type="ECO:0000256" key="1">
    <source>
        <dbReference type="ARBA" id="ARBA00004370"/>
    </source>
</evidence>
<keyword evidence="5 8" id="KW-1133">Transmembrane helix</keyword>
<evidence type="ECO:0000256" key="5">
    <source>
        <dbReference type="ARBA" id="ARBA00022989"/>
    </source>
</evidence>
<evidence type="ECO:0000313" key="13">
    <source>
        <dbReference type="Proteomes" id="UP000562464"/>
    </source>
</evidence>
<dbReference type="InterPro" id="IPR013685">
    <property type="entry name" value="POTRA_FtsQ_type"/>
</dbReference>
<dbReference type="AlphaFoldDB" id="A0A841C641"/>
<name>A0A841C641_9LACT</name>
<comment type="function">
    <text evidence="8">Cell division protein that may be involved in stabilizing or promoting the assembly of the division complex.</text>
</comment>
<keyword evidence="9" id="KW-0175">Coiled coil</keyword>